<evidence type="ECO:0000313" key="7">
    <source>
        <dbReference type="EMBL" id="QFZ19998.1"/>
    </source>
</evidence>
<keyword evidence="8" id="KW-1185">Reference proteome</keyword>
<dbReference type="InterPro" id="IPR036259">
    <property type="entry name" value="MFS_trans_sf"/>
</dbReference>
<dbReference type="InterPro" id="IPR020846">
    <property type="entry name" value="MFS_dom"/>
</dbReference>
<feature type="domain" description="Major facilitator superfamily (MFS) profile" evidence="6">
    <location>
        <begin position="32"/>
        <end position="471"/>
    </location>
</feature>
<feature type="transmembrane region" description="Helical" evidence="5">
    <location>
        <begin position="284"/>
        <end position="308"/>
    </location>
</feature>
<dbReference type="SUPFAM" id="SSF103473">
    <property type="entry name" value="MFS general substrate transporter"/>
    <property type="match status" value="1"/>
</dbReference>
<feature type="transmembrane region" description="Helical" evidence="5">
    <location>
        <begin position="354"/>
        <end position="374"/>
    </location>
</feature>
<dbReference type="Proteomes" id="UP000325787">
    <property type="component" value="Chromosome"/>
</dbReference>
<dbReference type="EMBL" id="CP034550">
    <property type="protein sequence ID" value="QFZ19998.1"/>
    <property type="molecule type" value="Genomic_DNA"/>
</dbReference>
<dbReference type="CDD" id="cd17316">
    <property type="entry name" value="MFS_SV2_like"/>
    <property type="match status" value="1"/>
</dbReference>
<dbReference type="OrthoDB" id="9787026at2"/>
<dbReference type="KEGG" id="ssyi:EKG83_23525"/>
<feature type="transmembrane region" description="Helical" evidence="5">
    <location>
        <begin position="320"/>
        <end position="342"/>
    </location>
</feature>
<feature type="transmembrane region" description="Helical" evidence="5">
    <location>
        <begin position="165"/>
        <end position="187"/>
    </location>
</feature>
<feature type="transmembrane region" description="Helical" evidence="5">
    <location>
        <begin position="413"/>
        <end position="434"/>
    </location>
</feature>
<dbReference type="PANTHER" id="PTHR23508">
    <property type="entry name" value="CARBOXYLIC ACID TRANSPORTER PROTEIN HOMOLOG"/>
    <property type="match status" value="1"/>
</dbReference>
<evidence type="ECO:0000256" key="4">
    <source>
        <dbReference type="ARBA" id="ARBA00023136"/>
    </source>
</evidence>
<evidence type="ECO:0000256" key="1">
    <source>
        <dbReference type="ARBA" id="ARBA00004651"/>
    </source>
</evidence>
<dbReference type="PANTHER" id="PTHR23508:SF10">
    <property type="entry name" value="CARBOXYLIC ACID TRANSPORTER PROTEIN HOMOLOG"/>
    <property type="match status" value="1"/>
</dbReference>
<feature type="transmembrane region" description="Helical" evidence="5">
    <location>
        <begin position="32"/>
        <end position="54"/>
    </location>
</feature>
<accession>A0A5Q0H1B7</accession>
<organism evidence="7 8">
    <name type="scientific">Saccharothrix syringae</name>
    <name type="common">Nocardiopsis syringae</name>
    <dbReference type="NCBI Taxonomy" id="103733"/>
    <lineage>
        <taxon>Bacteria</taxon>
        <taxon>Bacillati</taxon>
        <taxon>Actinomycetota</taxon>
        <taxon>Actinomycetes</taxon>
        <taxon>Pseudonocardiales</taxon>
        <taxon>Pseudonocardiaceae</taxon>
        <taxon>Saccharothrix</taxon>
    </lineage>
</organism>
<dbReference type="AlphaFoldDB" id="A0A5Q0H1B7"/>
<dbReference type="GO" id="GO:0046943">
    <property type="term" value="F:carboxylic acid transmembrane transporter activity"/>
    <property type="evidence" value="ECO:0007669"/>
    <property type="project" value="TreeGrafter"/>
</dbReference>
<dbReference type="PROSITE" id="PS50850">
    <property type="entry name" value="MFS"/>
    <property type="match status" value="1"/>
</dbReference>
<dbReference type="GO" id="GO:0005886">
    <property type="term" value="C:plasma membrane"/>
    <property type="evidence" value="ECO:0007669"/>
    <property type="project" value="UniProtKB-SubCell"/>
</dbReference>
<reference evidence="8" key="1">
    <citation type="journal article" date="2021" name="Curr. Microbiol.">
        <title>Complete genome of nocamycin-producing strain Saccharothrix syringae NRRL B-16468 reveals the biosynthetic potential for secondary metabolites.</title>
        <authorList>
            <person name="Mo X."/>
            <person name="Yang S."/>
        </authorList>
    </citation>
    <scope>NUCLEOTIDE SEQUENCE [LARGE SCALE GENOMIC DNA]</scope>
    <source>
        <strain evidence="8">ATCC 51364 / DSM 43886 / JCM 6844 / KCTC 9398 / NBRC 14523 / NRRL B-16468 / INA 2240</strain>
    </source>
</reference>
<proteinExistence type="predicted"/>
<dbReference type="InterPro" id="IPR005828">
    <property type="entry name" value="MFS_sugar_transport-like"/>
</dbReference>
<sequence>MATTPGTTSSGMRTLIPARIDRLPWSRFHTRMVVALGVAWILDGLEITVASAVADTLTSPETLHMSSTAVGLLATVYLAGEVVGALFFGNLSDRLGRRNLFMITLVVYLVGSGLTAFTLGNGPGWVAFLYLTRFIAGMGIGGEYAAINSAIDELIPARYRGRVDIAVNGTYWAGAVLGTLGTFILLNKTDLSLGWRLGFLIGPVLGLVILLVRRHLPESPRWQIMHGRERDAEESISGIEREVERSGVALPPVDRDKAIEVTPAERIGYAALTRVLFREYPSRAVLGASLMIAQSFLYNAIFFTYTLVLGKFYGVPSGTTPIYLIAFAVGNLVGPFAIGHLFDTLGRRKMLTGTYVISGVLLAVTAVLFYVGALNAITQTIAWCVIFFFASAGASAAYLTVSEIFPLEVRAKAIAVFFAIAQCFGALGPVVYGALIGTGEHPVRLFLGYLLGAAVMIAGGLVARALAVDAEGKSLEDVALPLSARRRGTTRGEGASSPFAT</sequence>
<evidence type="ECO:0000313" key="8">
    <source>
        <dbReference type="Proteomes" id="UP000325787"/>
    </source>
</evidence>
<evidence type="ECO:0000259" key="6">
    <source>
        <dbReference type="PROSITE" id="PS50850"/>
    </source>
</evidence>
<keyword evidence="4 5" id="KW-0472">Membrane</keyword>
<feature type="transmembrane region" description="Helical" evidence="5">
    <location>
        <begin position="100"/>
        <end position="119"/>
    </location>
</feature>
<feature type="transmembrane region" description="Helical" evidence="5">
    <location>
        <begin position="125"/>
        <end position="145"/>
    </location>
</feature>
<gene>
    <name evidence="7" type="ORF">EKG83_23525</name>
</gene>
<dbReference type="Gene3D" id="1.20.1250.20">
    <property type="entry name" value="MFS general substrate transporter like domains"/>
    <property type="match status" value="1"/>
</dbReference>
<feature type="transmembrane region" description="Helical" evidence="5">
    <location>
        <begin position="446"/>
        <end position="467"/>
    </location>
</feature>
<dbReference type="RefSeq" id="WP_033431092.1">
    <property type="nucleotide sequence ID" value="NZ_CP034550.1"/>
</dbReference>
<keyword evidence="3 5" id="KW-1133">Transmembrane helix</keyword>
<evidence type="ECO:0000256" key="2">
    <source>
        <dbReference type="ARBA" id="ARBA00022692"/>
    </source>
</evidence>
<keyword evidence="2 5" id="KW-0812">Transmembrane</keyword>
<evidence type="ECO:0000256" key="3">
    <source>
        <dbReference type="ARBA" id="ARBA00022989"/>
    </source>
</evidence>
<feature type="transmembrane region" description="Helical" evidence="5">
    <location>
        <begin position="193"/>
        <end position="212"/>
    </location>
</feature>
<protein>
    <submittedName>
        <fullName evidence="7">MFS transporter</fullName>
    </submittedName>
</protein>
<feature type="transmembrane region" description="Helical" evidence="5">
    <location>
        <begin position="380"/>
        <end position="401"/>
    </location>
</feature>
<comment type="subcellular location">
    <subcellularLocation>
        <location evidence="1">Cell membrane</location>
        <topology evidence="1">Multi-pass membrane protein</topology>
    </subcellularLocation>
</comment>
<dbReference type="Pfam" id="PF00083">
    <property type="entry name" value="Sugar_tr"/>
    <property type="match status" value="1"/>
</dbReference>
<name>A0A5Q0H1B7_SACSY</name>
<evidence type="ECO:0000256" key="5">
    <source>
        <dbReference type="SAM" id="Phobius"/>
    </source>
</evidence>
<feature type="transmembrane region" description="Helical" evidence="5">
    <location>
        <begin position="66"/>
        <end position="88"/>
    </location>
</feature>